<evidence type="ECO:0000256" key="6">
    <source>
        <dbReference type="SAM" id="Phobius"/>
    </source>
</evidence>
<feature type="transmembrane region" description="Helical" evidence="6">
    <location>
        <begin position="323"/>
        <end position="345"/>
    </location>
</feature>
<name>A0AAJ5YVC1_9BASI</name>
<sequence length="478" mass="53927">MELHLFIKQNGIGSKWKRLDGDRCFFGCKVSDSALMEAFPERLSRSIVQCGLRPAYVSLARVRNDAHKRIAQLGDQHDVLAAKLGNLALAWHSQKYTICTLAVQVAGFLRGESVETSAMKNISSKDAAKALLDALEQQENQLGNMLSWGKCGPPPFLARIWPLLVAYPLISMAVTHYVSSHWDSITTQIRQAGQTIRGLVVDWVWDPTMRMLDTLRAGRAERRLIISRDSLVADQQSLERMVRSFGEDKLHLSEAELNQSLARVKHGDLTGVMELYERDIRSPIRSMVSGSLIRTVLIQVQKAKVDLEVALNGIDWLLHSQELLIGFVGLAPALGLVYVMSRLLLRILRAIFYGRSSVRTQQSQQAARLEAWDALRRIDALVHSESHETKSALHYGRLLLDIDCIRHAFHRLITASTGNGAITVHLTDEMHDDLSMLEVAGQDALLSTNENAWKHRRNTVDRLWRSWSWLLAMNRLTH</sequence>
<dbReference type="Proteomes" id="UP001219567">
    <property type="component" value="Chromosome 7"/>
</dbReference>
<proteinExistence type="predicted"/>
<keyword evidence="3 6" id="KW-1133">Transmembrane helix</keyword>
<gene>
    <name evidence="7" type="primary">NCA2</name>
    <name evidence="7" type="ORF">MYAM1_003820</name>
</gene>
<dbReference type="PANTHER" id="PTHR28234">
    <property type="entry name" value="NUCLEAR CONTROL OF ATPASE PROTEIN 2"/>
    <property type="match status" value="1"/>
</dbReference>
<evidence type="ECO:0000256" key="3">
    <source>
        <dbReference type="ARBA" id="ARBA00022989"/>
    </source>
</evidence>
<organism evidence="7 8">
    <name type="scientific">Malassezia yamatoensis</name>
    <dbReference type="NCBI Taxonomy" id="253288"/>
    <lineage>
        <taxon>Eukaryota</taxon>
        <taxon>Fungi</taxon>
        <taxon>Dikarya</taxon>
        <taxon>Basidiomycota</taxon>
        <taxon>Ustilaginomycotina</taxon>
        <taxon>Malasseziomycetes</taxon>
        <taxon>Malasseziales</taxon>
        <taxon>Malasseziaceae</taxon>
        <taxon>Malassezia</taxon>
    </lineage>
</organism>
<accession>A0AAJ5YVC1</accession>
<reference evidence="7 8" key="1">
    <citation type="submission" date="2023-03" db="EMBL/GenBank/DDBJ databases">
        <title>Mating type loci evolution in Malassezia.</title>
        <authorList>
            <person name="Coelho M.A."/>
        </authorList>
    </citation>
    <scope>NUCLEOTIDE SEQUENCE [LARGE SCALE GENOMIC DNA]</scope>
    <source>
        <strain evidence="7 8">CBS 9725</strain>
    </source>
</reference>
<evidence type="ECO:0000256" key="5">
    <source>
        <dbReference type="ARBA" id="ARBA00023136"/>
    </source>
</evidence>
<dbReference type="InterPro" id="IPR013946">
    <property type="entry name" value="NCA2-like"/>
</dbReference>
<evidence type="ECO:0000256" key="2">
    <source>
        <dbReference type="ARBA" id="ARBA00022692"/>
    </source>
</evidence>
<dbReference type="Pfam" id="PF08637">
    <property type="entry name" value="NCA2"/>
    <property type="match status" value="1"/>
</dbReference>
<keyword evidence="8" id="KW-1185">Reference proteome</keyword>
<dbReference type="AlphaFoldDB" id="A0AAJ5YVC1"/>
<evidence type="ECO:0000256" key="4">
    <source>
        <dbReference type="ARBA" id="ARBA00023128"/>
    </source>
</evidence>
<protein>
    <submittedName>
        <fullName evidence="7">Nuclear control of ATPase protein 2</fullName>
    </submittedName>
</protein>
<dbReference type="PANTHER" id="PTHR28234:SF1">
    <property type="entry name" value="NUCLEAR CONTROL OF ATPASE PROTEIN 2"/>
    <property type="match status" value="1"/>
</dbReference>
<dbReference type="GO" id="GO:0005741">
    <property type="term" value="C:mitochondrial outer membrane"/>
    <property type="evidence" value="ECO:0007669"/>
    <property type="project" value="TreeGrafter"/>
</dbReference>
<keyword evidence="2 6" id="KW-0812">Transmembrane</keyword>
<evidence type="ECO:0000313" key="7">
    <source>
        <dbReference type="EMBL" id="WFD01060.1"/>
    </source>
</evidence>
<keyword evidence="4" id="KW-0496">Mitochondrion</keyword>
<keyword evidence="5 6" id="KW-0472">Membrane</keyword>
<comment type="subcellular location">
    <subcellularLocation>
        <location evidence="1">Mitochondrion membrane</location>
        <topology evidence="1">Multi-pass membrane protein</topology>
    </subcellularLocation>
</comment>
<evidence type="ECO:0000256" key="1">
    <source>
        <dbReference type="ARBA" id="ARBA00004225"/>
    </source>
</evidence>
<evidence type="ECO:0000313" key="8">
    <source>
        <dbReference type="Proteomes" id="UP001219567"/>
    </source>
</evidence>
<dbReference type="EMBL" id="CP119949">
    <property type="protein sequence ID" value="WFD01060.1"/>
    <property type="molecule type" value="Genomic_DNA"/>
</dbReference>